<dbReference type="SUPFAM" id="SSF52087">
    <property type="entry name" value="CRAL/TRIO domain"/>
    <property type="match status" value="1"/>
</dbReference>
<organism evidence="2 3">
    <name type="scientific">Plectus sambesii</name>
    <dbReference type="NCBI Taxonomy" id="2011161"/>
    <lineage>
        <taxon>Eukaryota</taxon>
        <taxon>Metazoa</taxon>
        <taxon>Ecdysozoa</taxon>
        <taxon>Nematoda</taxon>
        <taxon>Chromadorea</taxon>
        <taxon>Plectida</taxon>
        <taxon>Plectina</taxon>
        <taxon>Plectoidea</taxon>
        <taxon>Plectidae</taxon>
        <taxon>Plectus</taxon>
    </lineage>
</organism>
<dbReference type="InterPro" id="IPR051064">
    <property type="entry name" value="SEC14/CRAL-TRIO_domain"/>
</dbReference>
<dbReference type="PANTHER" id="PTHR23324:SF87">
    <property type="entry name" value="CRAL-TRIO DOMAIN-CONTAINING PROTEIN C34C12.6"/>
    <property type="match status" value="1"/>
</dbReference>
<dbReference type="WBParaSite" id="PSAMB.scaffold1859size27172.g15331.t1">
    <property type="protein sequence ID" value="PSAMB.scaffold1859size27172.g15331.t1"/>
    <property type="gene ID" value="PSAMB.scaffold1859size27172.g15331"/>
</dbReference>
<reference evidence="3" key="1">
    <citation type="submission" date="2022-11" db="UniProtKB">
        <authorList>
            <consortium name="WormBaseParasite"/>
        </authorList>
    </citation>
    <scope>IDENTIFICATION</scope>
</reference>
<sequence>MASEVLTDEEKAGVSKIRDAMKGKIPRDLDTDYNLRRWWSGNHGKMADIVPRMSLYIENRRVLGFDRPDFLETFYEEEKTRTLINYFGMSRLNEHWVNRDNGIVFVESGEFDKKVVSVMTTGSYLETFFGLCEYVLRMILKQEAKTGKPSHGICIFDMGKVDLGNHLNPLSPCNKVFKTRAIIWQEFYPDMIRRIVVVNPPYFVGMIWTVIRFLLNEHAQKLLFFAHKKDGIFEVLDPQVTPVAFGGQLKDTTGWSDRDDCCNERKAINESQFYVDGTIWKSLGIDTPHSETISIKPNKVYALTRIVDEPTVIAWHFWANGEVDFGVSKVNEGDGDHGGVLVYPRLKLVTTKVPEEGQVKVDAGTYRLEFANTSHYFGLKIDVAIVGGKAGSRLEIQHTHSTSVTSAGEPTPQPASP</sequence>
<dbReference type="Pfam" id="PF00650">
    <property type="entry name" value="CRAL_TRIO"/>
    <property type="match status" value="1"/>
</dbReference>
<name>A0A914VGD9_9BILA</name>
<evidence type="ECO:0000313" key="2">
    <source>
        <dbReference type="Proteomes" id="UP000887566"/>
    </source>
</evidence>
<dbReference type="InterPro" id="IPR036865">
    <property type="entry name" value="CRAL-TRIO_dom_sf"/>
</dbReference>
<dbReference type="SMART" id="SM00516">
    <property type="entry name" value="SEC14"/>
    <property type="match status" value="1"/>
</dbReference>
<dbReference type="InterPro" id="IPR001251">
    <property type="entry name" value="CRAL-TRIO_dom"/>
</dbReference>
<evidence type="ECO:0000259" key="1">
    <source>
        <dbReference type="PROSITE" id="PS50191"/>
    </source>
</evidence>
<keyword evidence="2" id="KW-1185">Reference proteome</keyword>
<dbReference type="CDD" id="cd00170">
    <property type="entry name" value="SEC14"/>
    <property type="match status" value="1"/>
</dbReference>
<evidence type="ECO:0000313" key="3">
    <source>
        <dbReference type="WBParaSite" id="PSAMB.scaffold1859size27172.g15331.t1"/>
    </source>
</evidence>
<dbReference type="SUPFAM" id="SSF101576">
    <property type="entry name" value="Supernatant protein factor (SPF), C-terminal domain"/>
    <property type="match status" value="1"/>
</dbReference>
<proteinExistence type="predicted"/>
<dbReference type="GO" id="GO:0005737">
    <property type="term" value="C:cytoplasm"/>
    <property type="evidence" value="ECO:0007669"/>
    <property type="project" value="TreeGrafter"/>
</dbReference>
<dbReference type="InterPro" id="IPR036598">
    <property type="entry name" value="GOLD_dom_sf"/>
</dbReference>
<dbReference type="Gene3D" id="2.60.120.680">
    <property type="entry name" value="GOLD domain"/>
    <property type="match status" value="1"/>
</dbReference>
<protein>
    <submittedName>
        <fullName evidence="3">CRAL-TRIO domain-containing protein</fullName>
    </submittedName>
</protein>
<dbReference type="PANTHER" id="PTHR23324">
    <property type="entry name" value="SEC14 RELATED PROTEIN"/>
    <property type="match status" value="1"/>
</dbReference>
<dbReference type="PROSITE" id="PS50191">
    <property type="entry name" value="CRAL_TRIO"/>
    <property type="match status" value="1"/>
</dbReference>
<feature type="domain" description="CRAL-TRIO" evidence="1">
    <location>
        <begin position="103"/>
        <end position="253"/>
    </location>
</feature>
<dbReference type="Gene3D" id="3.40.525.10">
    <property type="entry name" value="CRAL-TRIO lipid binding domain"/>
    <property type="match status" value="1"/>
</dbReference>
<dbReference type="Proteomes" id="UP000887566">
    <property type="component" value="Unplaced"/>
</dbReference>
<accession>A0A914VGD9</accession>
<dbReference type="AlphaFoldDB" id="A0A914VGD9"/>